<protein>
    <submittedName>
        <fullName evidence="1">Uncharacterized protein</fullName>
    </submittedName>
</protein>
<dbReference type="EMBL" id="BMKU01000002">
    <property type="protein sequence ID" value="GGG88269.1"/>
    <property type="molecule type" value="Genomic_DNA"/>
</dbReference>
<proteinExistence type="predicted"/>
<name>A0ABQ1XDL3_9MICC</name>
<comment type="caution">
    <text evidence="1">The sequence shown here is derived from an EMBL/GenBank/DDBJ whole genome shotgun (WGS) entry which is preliminary data.</text>
</comment>
<evidence type="ECO:0000313" key="1">
    <source>
        <dbReference type="EMBL" id="GGG88269.1"/>
    </source>
</evidence>
<sequence length="90" mass="9128">MEALMAPSNLSNPRRAPAGGPWGVLLKLVNLHLGAVSAAPLQPLRTDAGVGWCHQAGPATCVSSVTLLGLCYSADVPVNAEVQAPMVAIG</sequence>
<dbReference type="Proteomes" id="UP000596938">
    <property type="component" value="Unassembled WGS sequence"/>
</dbReference>
<gene>
    <name evidence="1" type="ORF">GCM10011577_08060</name>
</gene>
<accession>A0ABQ1XDL3</accession>
<organism evidence="1 2">
    <name type="scientific">Pseudarthrobacter polychromogenes</name>
    <dbReference type="NCBI Taxonomy" id="1676"/>
    <lineage>
        <taxon>Bacteria</taxon>
        <taxon>Bacillati</taxon>
        <taxon>Actinomycetota</taxon>
        <taxon>Actinomycetes</taxon>
        <taxon>Micrococcales</taxon>
        <taxon>Micrococcaceae</taxon>
        <taxon>Pseudarthrobacter</taxon>
    </lineage>
</organism>
<evidence type="ECO:0000313" key="2">
    <source>
        <dbReference type="Proteomes" id="UP000596938"/>
    </source>
</evidence>
<reference evidence="2" key="1">
    <citation type="journal article" date="2019" name="Int. J. Syst. Evol. Microbiol.">
        <title>The Global Catalogue of Microorganisms (GCM) 10K type strain sequencing project: providing services to taxonomists for standard genome sequencing and annotation.</title>
        <authorList>
            <consortium name="The Broad Institute Genomics Platform"/>
            <consortium name="The Broad Institute Genome Sequencing Center for Infectious Disease"/>
            <person name="Wu L."/>
            <person name="Ma J."/>
        </authorList>
    </citation>
    <scope>NUCLEOTIDE SEQUENCE [LARGE SCALE GENOMIC DNA]</scope>
    <source>
        <strain evidence="2">CGMCC 1.1927</strain>
    </source>
</reference>
<keyword evidence="2" id="KW-1185">Reference proteome</keyword>